<reference evidence="12 13" key="1">
    <citation type="journal article" date="2011" name="J. Bacteriol.">
        <title>Genome sequence of Chthoniobacter flavus Ellin428, an aerobic heterotrophic soil bacterium.</title>
        <authorList>
            <person name="Kant R."/>
            <person name="van Passel M.W."/>
            <person name="Palva A."/>
            <person name="Lucas S."/>
            <person name="Lapidus A."/>
            <person name="Glavina Del Rio T."/>
            <person name="Dalin E."/>
            <person name="Tice H."/>
            <person name="Bruce D."/>
            <person name="Goodwin L."/>
            <person name="Pitluck S."/>
            <person name="Larimer F.W."/>
            <person name="Land M.L."/>
            <person name="Hauser L."/>
            <person name="Sangwan P."/>
            <person name="de Vos W.M."/>
            <person name="Janssen P.H."/>
            <person name="Smidt H."/>
        </authorList>
    </citation>
    <scope>NUCLEOTIDE SEQUENCE [LARGE SCALE GENOMIC DNA]</scope>
    <source>
        <strain evidence="12 13">Ellin428</strain>
    </source>
</reference>
<evidence type="ECO:0000313" key="12">
    <source>
        <dbReference type="EMBL" id="EDY16132.1"/>
    </source>
</evidence>
<organism evidence="12 13">
    <name type="scientific">Chthoniobacter flavus Ellin428</name>
    <dbReference type="NCBI Taxonomy" id="497964"/>
    <lineage>
        <taxon>Bacteria</taxon>
        <taxon>Pseudomonadati</taxon>
        <taxon>Verrucomicrobiota</taxon>
        <taxon>Spartobacteria</taxon>
        <taxon>Chthoniobacterales</taxon>
        <taxon>Chthoniobacteraceae</taxon>
        <taxon>Chthoniobacter</taxon>
    </lineage>
</organism>
<keyword evidence="6 12" id="KW-0418">Kinase</keyword>
<dbReference type="eggNOG" id="COG4585">
    <property type="taxonomic scope" value="Bacteria"/>
</dbReference>
<evidence type="ECO:0000256" key="5">
    <source>
        <dbReference type="ARBA" id="ARBA00022741"/>
    </source>
</evidence>
<gene>
    <name evidence="12" type="ORF">CfE428DRAFT_6321</name>
</gene>
<dbReference type="Pfam" id="PF02518">
    <property type="entry name" value="HATPase_c"/>
    <property type="match status" value="1"/>
</dbReference>
<evidence type="ECO:0000256" key="7">
    <source>
        <dbReference type="ARBA" id="ARBA00022840"/>
    </source>
</evidence>
<accession>B4DBN0</accession>
<proteinExistence type="predicted"/>
<keyword evidence="9" id="KW-0812">Transmembrane</keyword>
<dbReference type="InterPro" id="IPR036890">
    <property type="entry name" value="HATPase_C_sf"/>
</dbReference>
<evidence type="ECO:0000256" key="3">
    <source>
        <dbReference type="ARBA" id="ARBA00022553"/>
    </source>
</evidence>
<dbReference type="CDD" id="cd16917">
    <property type="entry name" value="HATPase_UhpB-NarQ-NarX-like"/>
    <property type="match status" value="1"/>
</dbReference>
<dbReference type="PANTHER" id="PTHR24421:SF10">
    <property type="entry name" value="NITRATE_NITRITE SENSOR PROTEIN NARQ"/>
    <property type="match status" value="1"/>
</dbReference>
<dbReference type="GO" id="GO:0016020">
    <property type="term" value="C:membrane"/>
    <property type="evidence" value="ECO:0007669"/>
    <property type="project" value="InterPro"/>
</dbReference>
<dbReference type="EMBL" id="ABVL01000039">
    <property type="protein sequence ID" value="EDY16132.1"/>
    <property type="molecule type" value="Genomic_DNA"/>
</dbReference>
<dbReference type="Pfam" id="PF07730">
    <property type="entry name" value="HisKA_3"/>
    <property type="match status" value="1"/>
</dbReference>
<keyword evidence="4" id="KW-0808">Transferase</keyword>
<evidence type="ECO:0000259" key="11">
    <source>
        <dbReference type="Pfam" id="PF07730"/>
    </source>
</evidence>
<evidence type="ECO:0000256" key="9">
    <source>
        <dbReference type="SAM" id="Phobius"/>
    </source>
</evidence>
<comment type="catalytic activity">
    <reaction evidence="1">
        <text>ATP + protein L-histidine = ADP + protein N-phospho-L-histidine.</text>
        <dbReference type="EC" id="2.7.13.3"/>
    </reaction>
</comment>
<dbReference type="Gene3D" id="1.20.5.1930">
    <property type="match status" value="1"/>
</dbReference>
<dbReference type="InParanoid" id="B4DBN0"/>
<comment type="caution">
    <text evidence="12">The sequence shown here is derived from an EMBL/GenBank/DDBJ whole genome shotgun (WGS) entry which is preliminary data.</text>
</comment>
<dbReference type="GO" id="GO:0000155">
    <property type="term" value="F:phosphorelay sensor kinase activity"/>
    <property type="evidence" value="ECO:0007669"/>
    <property type="project" value="InterPro"/>
</dbReference>
<dbReference type="InterPro" id="IPR003594">
    <property type="entry name" value="HATPase_dom"/>
</dbReference>
<dbReference type="GO" id="GO:0005524">
    <property type="term" value="F:ATP binding"/>
    <property type="evidence" value="ECO:0007669"/>
    <property type="project" value="UniProtKB-KW"/>
</dbReference>
<dbReference type="SUPFAM" id="SSF55874">
    <property type="entry name" value="ATPase domain of HSP90 chaperone/DNA topoisomerase II/histidine kinase"/>
    <property type="match status" value="1"/>
</dbReference>
<keyword evidence="3" id="KW-0597">Phosphoprotein</keyword>
<evidence type="ECO:0000256" key="2">
    <source>
        <dbReference type="ARBA" id="ARBA00012438"/>
    </source>
</evidence>
<sequence>MKLPPRWPHYVPSIARPGQRVWSLLILLMAFLALGVRAARVGLPITHAREVRTLNDEDRFARLPVHLQGIVLYRYPTRASFILQDETDAIFVDLDPAARPLPAEIVPGALLEIVGVAKEGKFAPDILVPNRNGLHFLGTAPLPEPIPLTAETALTGVLDVHRVTAEGIVRRAPKPLKPYGTPSLEVVFENTRLFVYLMPDKNGWDDLVDARIRVTGVGSGSWNKYGQITAPCVMAIDRRDVTVLKPAPPDPFALPTKSVAEVLRYRPDDIPGHRIHTTGVVLHALADGQVFVSNGAQAICAECVGAPNATAGDVIDVVGFPAVRERRPLLEDAVLQVRAHHAPLPAATPQSAAKIAEHCKDYELVQVDAVLVETQRSETTTDLLLQSEGKVFKAVFDGPVSHVPFSDLKIGSTLSLTGLVVFSFPARTTQAALPNGFSLLLRSPSDVRILRQPSWWTVRRLLGILSGALALVVIFALWNHFLRVRGNVQREIIRAQAHREATSEERARLARELHDTLEQEFVGMTRQTEALEHAGPLTLKAHKALGELRQMLQLSRDNARRAVWDLRDPALLDSGLEAAIRNAVQRLVSDTPVSVSFQVDMRAPTRIPPNVQVNILRLAQEAVTNAIKHSDAKAIEVILKHADGTVELGVKNDGQNADGSEAPLKTPAGHFGIIGMRERCEKLGGIFEFHPQPGGGASVRAQIPVAE</sequence>
<evidence type="ECO:0000256" key="1">
    <source>
        <dbReference type="ARBA" id="ARBA00000085"/>
    </source>
</evidence>
<feature type="domain" description="Signal transduction histidine kinase subgroup 3 dimerisation and phosphoacceptor" evidence="11">
    <location>
        <begin position="505"/>
        <end position="570"/>
    </location>
</feature>
<evidence type="ECO:0000313" key="13">
    <source>
        <dbReference type="Proteomes" id="UP000005824"/>
    </source>
</evidence>
<evidence type="ECO:0000256" key="6">
    <source>
        <dbReference type="ARBA" id="ARBA00022777"/>
    </source>
</evidence>
<protein>
    <recommendedName>
        <fullName evidence="2">histidine kinase</fullName>
        <ecNumber evidence="2">2.7.13.3</ecNumber>
    </recommendedName>
</protein>
<dbReference type="STRING" id="497964.CfE428DRAFT_6321"/>
<dbReference type="GO" id="GO:0046983">
    <property type="term" value="F:protein dimerization activity"/>
    <property type="evidence" value="ECO:0007669"/>
    <property type="project" value="InterPro"/>
</dbReference>
<dbReference type="PANTHER" id="PTHR24421">
    <property type="entry name" value="NITRATE/NITRITE SENSOR PROTEIN NARX-RELATED"/>
    <property type="match status" value="1"/>
</dbReference>
<name>B4DBN0_9BACT</name>
<keyword evidence="9" id="KW-0472">Membrane</keyword>
<dbReference type="Gene3D" id="3.30.565.10">
    <property type="entry name" value="Histidine kinase-like ATPase, C-terminal domain"/>
    <property type="match status" value="1"/>
</dbReference>
<evidence type="ECO:0000259" key="10">
    <source>
        <dbReference type="Pfam" id="PF02518"/>
    </source>
</evidence>
<keyword evidence="8" id="KW-0902">Two-component regulatory system</keyword>
<evidence type="ECO:0000256" key="4">
    <source>
        <dbReference type="ARBA" id="ARBA00022679"/>
    </source>
</evidence>
<dbReference type="InterPro" id="IPR050482">
    <property type="entry name" value="Sensor_HK_TwoCompSys"/>
</dbReference>
<dbReference type="InterPro" id="IPR011712">
    <property type="entry name" value="Sig_transdc_His_kin_sub3_dim/P"/>
</dbReference>
<evidence type="ECO:0000256" key="8">
    <source>
        <dbReference type="ARBA" id="ARBA00023012"/>
    </source>
</evidence>
<dbReference type="AlphaFoldDB" id="B4DBN0"/>
<keyword evidence="13" id="KW-1185">Reference proteome</keyword>
<dbReference type="RefSeq" id="WP_006983639.1">
    <property type="nucleotide sequence ID" value="NZ_ABVL01000039.1"/>
</dbReference>
<dbReference type="EC" id="2.7.13.3" evidence="2"/>
<dbReference type="Proteomes" id="UP000005824">
    <property type="component" value="Unassembled WGS sequence"/>
</dbReference>
<keyword evidence="9" id="KW-1133">Transmembrane helix</keyword>
<feature type="transmembrane region" description="Helical" evidence="9">
    <location>
        <begin position="461"/>
        <end position="482"/>
    </location>
</feature>
<keyword evidence="5" id="KW-0547">Nucleotide-binding</keyword>
<feature type="domain" description="Histidine kinase/HSP90-like ATPase" evidence="10">
    <location>
        <begin position="612"/>
        <end position="706"/>
    </location>
</feature>
<keyword evidence="7" id="KW-0067">ATP-binding</keyword>